<protein>
    <submittedName>
        <fullName evidence="3">Uncharacterized protein</fullName>
    </submittedName>
</protein>
<gene>
    <name evidence="3" type="ORF">JZO69_14350</name>
</gene>
<sequence length="438" mass="50834">MRLFNRKPKFVYEFSGGDSFHEKEIVDPHELVKHMIDEDNRFRRDYLEGSITVSKVKNDKNGKIYYAEQFDLPQDEGFDWLAALSSFFVKKPQEYDFSLLSSENEENPLNPDKETTETTLETNKSLTLEDFEATLQSDSSTQNDELSAVPSEKQAHEEPVSTIQSEVATSVEDEAEVVQLTKNDYEALRSAIQEQKKETERLREKISQKETPSVKPEPIPVIPIEKEAPSVIENLFVQETEPPNVFVPDELVPGVLRSTQTEIDQVLSQFIQTETTKIDEEIQQLDKRDQISGIISERLQLEEKEQLNQLSQQQATKKDQLLQEENQRHQQKVQEIERSCEEECQNKAAEIRSIFEEKITTSIKEEYDKQTDQLVRVFQGKMEELQLRQQAMNDGLGTILRESLEKFNQQHNQVIQEVERKKQGSPINLEEQRKLKQA</sequence>
<evidence type="ECO:0000256" key="1">
    <source>
        <dbReference type="SAM" id="Coils"/>
    </source>
</evidence>
<keyword evidence="4" id="KW-1185">Reference proteome</keyword>
<evidence type="ECO:0000256" key="2">
    <source>
        <dbReference type="SAM" id="MobiDB-lite"/>
    </source>
</evidence>
<reference evidence="3 4" key="1">
    <citation type="submission" date="2021-03" db="EMBL/GenBank/DDBJ databases">
        <title>Enterococcal diversity collection.</title>
        <authorList>
            <person name="Gilmore M.S."/>
            <person name="Schwartzman J."/>
            <person name="Van Tyne D."/>
            <person name="Martin M."/>
            <person name="Earl A.M."/>
            <person name="Manson A.L."/>
            <person name="Straub T."/>
            <person name="Salamzade R."/>
            <person name="Saavedra J."/>
            <person name="Lebreton F."/>
            <person name="Prichula J."/>
            <person name="Schaufler K."/>
            <person name="Gaca A."/>
            <person name="Sgardioli B."/>
            <person name="Wagenaar J."/>
            <person name="Strong T."/>
        </authorList>
    </citation>
    <scope>NUCLEOTIDE SEQUENCE [LARGE SCALE GENOMIC DNA]</scope>
    <source>
        <strain evidence="3 4">DIV0869a</strain>
    </source>
</reference>
<dbReference type="Proteomes" id="UP000664632">
    <property type="component" value="Unassembled WGS sequence"/>
</dbReference>
<keyword evidence="1" id="KW-0175">Coiled coil</keyword>
<organism evidence="3 4">
    <name type="scientific">Candidatus Enterococcus ikei</name>
    <dbReference type="NCBI Taxonomy" id="2815326"/>
    <lineage>
        <taxon>Bacteria</taxon>
        <taxon>Bacillati</taxon>
        <taxon>Bacillota</taxon>
        <taxon>Bacilli</taxon>
        <taxon>Lactobacillales</taxon>
        <taxon>Enterococcaceae</taxon>
        <taxon>Enterococcus</taxon>
    </lineage>
</organism>
<dbReference type="RefSeq" id="WP_207113521.1">
    <property type="nucleotide sequence ID" value="NZ_JAFLWD010000037.1"/>
</dbReference>
<evidence type="ECO:0000313" key="3">
    <source>
        <dbReference type="EMBL" id="MBO0441545.1"/>
    </source>
</evidence>
<feature type="region of interest" description="Disordered" evidence="2">
    <location>
        <begin position="100"/>
        <end position="167"/>
    </location>
</feature>
<comment type="caution">
    <text evidence="3">The sequence shown here is derived from an EMBL/GenBank/DDBJ whole genome shotgun (WGS) entry which is preliminary data.</text>
</comment>
<name>A0ABS3H3C9_9ENTE</name>
<feature type="coiled-coil region" evidence="1">
    <location>
        <begin position="304"/>
        <end position="346"/>
    </location>
</feature>
<feature type="region of interest" description="Disordered" evidence="2">
    <location>
        <begin position="417"/>
        <end position="438"/>
    </location>
</feature>
<feature type="compositionally biased region" description="Polar residues" evidence="2">
    <location>
        <begin position="134"/>
        <end position="145"/>
    </location>
</feature>
<evidence type="ECO:0000313" key="4">
    <source>
        <dbReference type="Proteomes" id="UP000664632"/>
    </source>
</evidence>
<proteinExistence type="predicted"/>
<feature type="coiled-coil region" evidence="1">
    <location>
        <begin position="178"/>
        <end position="209"/>
    </location>
</feature>
<dbReference type="EMBL" id="JAFLWD010000037">
    <property type="protein sequence ID" value="MBO0441545.1"/>
    <property type="molecule type" value="Genomic_DNA"/>
</dbReference>
<feature type="compositionally biased region" description="Low complexity" evidence="2">
    <location>
        <begin position="117"/>
        <end position="128"/>
    </location>
</feature>
<accession>A0ABS3H3C9</accession>